<dbReference type="CDD" id="cd06261">
    <property type="entry name" value="TM_PBP2"/>
    <property type="match status" value="1"/>
</dbReference>
<comment type="caution">
    <text evidence="9">The sequence shown here is derived from an EMBL/GenBank/DDBJ whole genome shotgun (WGS) entry which is preliminary data.</text>
</comment>
<dbReference type="GO" id="GO:0005886">
    <property type="term" value="C:plasma membrane"/>
    <property type="evidence" value="ECO:0007669"/>
    <property type="project" value="UniProtKB-SubCell"/>
</dbReference>
<dbReference type="Gene3D" id="1.10.3720.10">
    <property type="entry name" value="MetI-like"/>
    <property type="match status" value="1"/>
</dbReference>
<dbReference type="AlphaFoldDB" id="A0A537J6G2"/>
<proteinExistence type="predicted"/>
<feature type="transmembrane region" description="Helical" evidence="7">
    <location>
        <begin position="177"/>
        <end position="203"/>
    </location>
</feature>
<keyword evidence="5 7" id="KW-1133">Transmembrane helix</keyword>
<feature type="transmembrane region" description="Helical" evidence="7">
    <location>
        <begin position="125"/>
        <end position="149"/>
    </location>
</feature>
<organism evidence="9 10">
    <name type="scientific">Candidatus Segetimicrobium genomatis</name>
    <dbReference type="NCBI Taxonomy" id="2569760"/>
    <lineage>
        <taxon>Bacteria</taxon>
        <taxon>Bacillati</taxon>
        <taxon>Candidatus Sysuimicrobiota</taxon>
        <taxon>Candidatus Sysuimicrobiia</taxon>
        <taxon>Candidatus Sysuimicrobiales</taxon>
        <taxon>Candidatus Segetimicrobiaceae</taxon>
        <taxon>Candidatus Segetimicrobium</taxon>
    </lineage>
</organism>
<feature type="transmembrane region" description="Helical" evidence="7">
    <location>
        <begin position="285"/>
        <end position="307"/>
    </location>
</feature>
<sequence length="315" mass="34430">MAHAAAEAPRLDAGRSRRTGTGRFRRQREVFLAYLLLAPAVALVLGLQAFPLAWQVRLSLTNFSPMARAGAAFVGFRNYLEFLSDPGFWLAAANTAGYISITGVLKLAVGIAIALILCRPFPGRPLVYLAAFLPWAYPAGVGIIAWYWYMTPPLHTSYGPVMIALRLFFDAHVGDGAWGFISLILFNIWRGGSFTAIFLLAALNGIPQELFDYAVLEVRNGWRNFWMVIVPLLRPFMALAAFPSLTSAVGDLGNVWAMTGGRVVYPIIWTQAIHLALIGGQWGKAFALALLPLPVLLAILAVCFRLVEPLEEAPA</sequence>
<comment type="subcellular location">
    <subcellularLocation>
        <location evidence="1">Cell membrane</location>
        <topology evidence="1">Multi-pass membrane protein</topology>
    </subcellularLocation>
</comment>
<feature type="transmembrane region" description="Helical" evidence="7">
    <location>
        <begin position="224"/>
        <end position="243"/>
    </location>
</feature>
<name>A0A537J6G2_9BACT</name>
<reference evidence="9 10" key="1">
    <citation type="journal article" date="2019" name="Nat. Microbiol.">
        <title>Mediterranean grassland soil C-N compound turnover is dependent on rainfall and depth, and is mediated by genomically divergent microorganisms.</title>
        <authorList>
            <person name="Diamond S."/>
            <person name="Andeer P.F."/>
            <person name="Li Z."/>
            <person name="Crits-Christoph A."/>
            <person name="Burstein D."/>
            <person name="Anantharaman K."/>
            <person name="Lane K.R."/>
            <person name="Thomas B.C."/>
            <person name="Pan C."/>
            <person name="Northen T.R."/>
            <person name="Banfield J.F."/>
        </authorList>
    </citation>
    <scope>NUCLEOTIDE SEQUENCE [LARGE SCALE GENOMIC DNA]</scope>
    <source>
        <strain evidence="9">NP_7</strain>
    </source>
</reference>
<evidence type="ECO:0000256" key="3">
    <source>
        <dbReference type="ARBA" id="ARBA00022475"/>
    </source>
</evidence>
<evidence type="ECO:0000256" key="2">
    <source>
        <dbReference type="ARBA" id="ARBA00022448"/>
    </source>
</evidence>
<dbReference type="InterPro" id="IPR000515">
    <property type="entry name" value="MetI-like"/>
</dbReference>
<feature type="domain" description="ABC transmembrane type-1" evidence="8">
    <location>
        <begin position="92"/>
        <end position="303"/>
    </location>
</feature>
<accession>A0A537J6G2</accession>
<dbReference type="PROSITE" id="PS50928">
    <property type="entry name" value="ABC_TM1"/>
    <property type="match status" value="1"/>
</dbReference>
<evidence type="ECO:0000256" key="7">
    <source>
        <dbReference type="SAM" id="Phobius"/>
    </source>
</evidence>
<keyword evidence="3" id="KW-1003">Cell membrane</keyword>
<dbReference type="InterPro" id="IPR035906">
    <property type="entry name" value="MetI-like_sf"/>
</dbReference>
<evidence type="ECO:0000256" key="4">
    <source>
        <dbReference type="ARBA" id="ARBA00022692"/>
    </source>
</evidence>
<dbReference type="SUPFAM" id="SSF161098">
    <property type="entry name" value="MetI-like"/>
    <property type="match status" value="1"/>
</dbReference>
<evidence type="ECO:0000313" key="10">
    <source>
        <dbReference type="Proteomes" id="UP000320048"/>
    </source>
</evidence>
<feature type="transmembrane region" description="Helical" evidence="7">
    <location>
        <begin position="96"/>
        <end position="118"/>
    </location>
</feature>
<evidence type="ECO:0000259" key="8">
    <source>
        <dbReference type="PROSITE" id="PS50928"/>
    </source>
</evidence>
<dbReference type="GO" id="GO:0055085">
    <property type="term" value="P:transmembrane transport"/>
    <property type="evidence" value="ECO:0007669"/>
    <property type="project" value="InterPro"/>
</dbReference>
<dbReference type="EMBL" id="VBAO01000312">
    <property type="protein sequence ID" value="TMI79120.1"/>
    <property type="molecule type" value="Genomic_DNA"/>
</dbReference>
<dbReference type="PANTHER" id="PTHR43005">
    <property type="entry name" value="BLR7065 PROTEIN"/>
    <property type="match status" value="1"/>
</dbReference>
<gene>
    <name evidence="9" type="ORF">E6H04_11110</name>
</gene>
<keyword evidence="4 7" id="KW-0812">Transmembrane</keyword>
<feature type="transmembrane region" description="Helical" evidence="7">
    <location>
        <begin position="31"/>
        <end position="54"/>
    </location>
</feature>
<evidence type="ECO:0000256" key="5">
    <source>
        <dbReference type="ARBA" id="ARBA00022989"/>
    </source>
</evidence>
<keyword evidence="2" id="KW-0813">Transport</keyword>
<evidence type="ECO:0000256" key="6">
    <source>
        <dbReference type="ARBA" id="ARBA00023136"/>
    </source>
</evidence>
<dbReference type="Proteomes" id="UP000320048">
    <property type="component" value="Unassembled WGS sequence"/>
</dbReference>
<keyword evidence="6 7" id="KW-0472">Membrane</keyword>
<evidence type="ECO:0000313" key="9">
    <source>
        <dbReference type="EMBL" id="TMI79120.1"/>
    </source>
</evidence>
<protein>
    <submittedName>
        <fullName evidence="9">Sugar ABC transporter permease</fullName>
    </submittedName>
</protein>
<evidence type="ECO:0000256" key="1">
    <source>
        <dbReference type="ARBA" id="ARBA00004651"/>
    </source>
</evidence>
<dbReference type="PANTHER" id="PTHR43005:SF1">
    <property type="entry name" value="SPERMIDINE_PUTRESCINE TRANSPORT SYSTEM PERMEASE PROTEIN"/>
    <property type="match status" value="1"/>
</dbReference>
<feature type="transmembrane region" description="Helical" evidence="7">
    <location>
        <begin position="255"/>
        <end position="278"/>
    </location>
</feature>